<protein>
    <submittedName>
        <fullName evidence="1">Uncharacterized protein</fullName>
    </submittedName>
</protein>
<evidence type="ECO:0000313" key="2">
    <source>
        <dbReference type="Proteomes" id="UP001066276"/>
    </source>
</evidence>
<dbReference type="Proteomes" id="UP001066276">
    <property type="component" value="Chromosome 8"/>
</dbReference>
<dbReference type="AlphaFoldDB" id="A0AAV7NS81"/>
<sequence length="96" mass="10553">MWALRSARCFQKRSATYYAKNVLSRSTSGALISSSAAGRLKLSKTIYREAAHAARQKCACARADGASQLRAPPLLPRLYNACSLNGVMLLPLVRYY</sequence>
<keyword evidence="2" id="KW-1185">Reference proteome</keyword>
<dbReference type="EMBL" id="JANPWB010000012">
    <property type="protein sequence ID" value="KAJ1118943.1"/>
    <property type="molecule type" value="Genomic_DNA"/>
</dbReference>
<proteinExistence type="predicted"/>
<gene>
    <name evidence="1" type="ORF">NDU88_007130</name>
</gene>
<accession>A0AAV7NS81</accession>
<evidence type="ECO:0000313" key="1">
    <source>
        <dbReference type="EMBL" id="KAJ1118943.1"/>
    </source>
</evidence>
<reference evidence="1" key="1">
    <citation type="journal article" date="2022" name="bioRxiv">
        <title>Sequencing and chromosome-scale assembly of the giantPleurodeles waltlgenome.</title>
        <authorList>
            <person name="Brown T."/>
            <person name="Elewa A."/>
            <person name="Iarovenko S."/>
            <person name="Subramanian E."/>
            <person name="Araus A.J."/>
            <person name="Petzold A."/>
            <person name="Susuki M."/>
            <person name="Suzuki K.-i.T."/>
            <person name="Hayashi T."/>
            <person name="Toyoda A."/>
            <person name="Oliveira C."/>
            <person name="Osipova E."/>
            <person name="Leigh N.D."/>
            <person name="Simon A."/>
            <person name="Yun M.H."/>
        </authorList>
    </citation>
    <scope>NUCLEOTIDE SEQUENCE</scope>
    <source>
        <strain evidence="1">20211129_DDA</strain>
        <tissue evidence="1">Liver</tissue>
    </source>
</reference>
<comment type="caution">
    <text evidence="1">The sequence shown here is derived from an EMBL/GenBank/DDBJ whole genome shotgun (WGS) entry which is preliminary data.</text>
</comment>
<name>A0AAV7NS81_PLEWA</name>
<organism evidence="1 2">
    <name type="scientific">Pleurodeles waltl</name>
    <name type="common">Iberian ribbed newt</name>
    <dbReference type="NCBI Taxonomy" id="8319"/>
    <lineage>
        <taxon>Eukaryota</taxon>
        <taxon>Metazoa</taxon>
        <taxon>Chordata</taxon>
        <taxon>Craniata</taxon>
        <taxon>Vertebrata</taxon>
        <taxon>Euteleostomi</taxon>
        <taxon>Amphibia</taxon>
        <taxon>Batrachia</taxon>
        <taxon>Caudata</taxon>
        <taxon>Salamandroidea</taxon>
        <taxon>Salamandridae</taxon>
        <taxon>Pleurodelinae</taxon>
        <taxon>Pleurodeles</taxon>
    </lineage>
</organism>